<dbReference type="AlphaFoldDB" id="A0A857DKQ2"/>
<feature type="transmembrane region" description="Helical" evidence="1">
    <location>
        <begin position="5"/>
        <end position="24"/>
    </location>
</feature>
<keyword evidence="1" id="KW-1133">Transmembrane helix</keyword>
<evidence type="ECO:0000313" key="3">
    <source>
        <dbReference type="Proteomes" id="UP000430508"/>
    </source>
</evidence>
<accession>A0A857DKQ2</accession>
<organism evidence="2 3">
    <name type="scientific">Dehalobacter restrictus</name>
    <dbReference type="NCBI Taxonomy" id="55583"/>
    <lineage>
        <taxon>Bacteria</taxon>
        <taxon>Bacillati</taxon>
        <taxon>Bacillota</taxon>
        <taxon>Clostridia</taxon>
        <taxon>Eubacteriales</taxon>
        <taxon>Desulfitobacteriaceae</taxon>
        <taxon>Dehalobacter</taxon>
    </lineage>
</organism>
<dbReference type="RefSeq" id="WP_019225301.1">
    <property type="nucleotide sequence ID" value="NZ_CP046996.1"/>
</dbReference>
<dbReference type="Proteomes" id="UP000430508">
    <property type="component" value="Chromosome"/>
</dbReference>
<keyword evidence="1" id="KW-0812">Transmembrane</keyword>
<protein>
    <submittedName>
        <fullName evidence="2">Uncharacterized protein</fullName>
    </submittedName>
</protein>
<dbReference type="EMBL" id="CP046996">
    <property type="protein sequence ID" value="QHA01291.1"/>
    <property type="molecule type" value="Genomic_DNA"/>
</dbReference>
<name>A0A857DKQ2_9FIRM</name>
<sequence length="221" mass="24862">MKKKIIVGSIIIFLFVIGGMITIMRQPDPQQLVILGLENLNKANSFSYALTQQQTVDGKARLLTRITGYKSGENIQIQGQLAGSKVEMIKVGDVLYNKDPFSKAWVKFSDVSVAQKVFLVELNPLASLQLKEIGEVMLKGEKELNSKKCWVCTLKPSVQNQMMETLWTGFEYTLYITRSTKTVTQVEVRAQNKETGEPMTLILEFKDIGRKISIQPPETAE</sequence>
<proteinExistence type="predicted"/>
<evidence type="ECO:0000313" key="2">
    <source>
        <dbReference type="EMBL" id="QHA01291.1"/>
    </source>
</evidence>
<keyword evidence="1" id="KW-0472">Membrane</keyword>
<reference evidence="2 3" key="1">
    <citation type="submission" date="2019-12" db="EMBL/GenBank/DDBJ databases">
        <title>Sequence classification of anaerobic respiratory reductive dehalogenases: First we see many, then we see few.</title>
        <authorList>
            <person name="Molenda O."/>
            <person name="Puentes Jacome L.A."/>
            <person name="Cao X."/>
            <person name="Nesbo C.L."/>
            <person name="Tang S."/>
            <person name="Morson N."/>
            <person name="Patron J."/>
            <person name="Lomheim L."/>
            <person name="Wishart D.S."/>
            <person name="Edwards E.A."/>
        </authorList>
    </citation>
    <scope>NUCLEOTIDE SEQUENCE [LARGE SCALE GENOMIC DNA]</scope>
    <source>
        <strain evidence="2 3">12DCA</strain>
    </source>
</reference>
<evidence type="ECO:0000256" key="1">
    <source>
        <dbReference type="SAM" id="Phobius"/>
    </source>
</evidence>
<dbReference type="Gene3D" id="2.50.20.20">
    <property type="match status" value="1"/>
</dbReference>
<gene>
    <name evidence="2" type="ORF">GQ588_11895</name>
</gene>